<keyword evidence="3" id="KW-1185">Reference proteome</keyword>
<sequence>MMYRMIIVTALGNYVVEMVPEKEEPTADELMKMFLETKADVESGCFMEGWTPTDGLSGAPGVFAIGKGLEILAYHVERRLEFDLPPINSDTVNTRRPLSIKFNYLGNEMTAKCIQDDIGSVAVIFCYAVNGEPPTDVLNTKKLSEILCSRIRHHLNYADDEYLLQIAEDGIIRNYSQAEEVVKQLEDQFNTLHSNRTGKAWNGWKGEN</sequence>
<feature type="coiled-coil region" evidence="1">
    <location>
        <begin position="168"/>
        <end position="195"/>
    </location>
</feature>
<evidence type="ECO:0000313" key="3">
    <source>
        <dbReference type="Proteomes" id="UP001470752"/>
    </source>
</evidence>
<accession>A0ABV1CRJ7</accession>
<evidence type="ECO:0000313" key="2">
    <source>
        <dbReference type="EMBL" id="MEQ2414251.1"/>
    </source>
</evidence>
<comment type="caution">
    <text evidence="2">The sequence shown here is derived from an EMBL/GenBank/DDBJ whole genome shotgun (WGS) entry which is preliminary data.</text>
</comment>
<protein>
    <submittedName>
        <fullName evidence="2">Uncharacterized protein</fullName>
    </submittedName>
</protein>
<evidence type="ECO:0000256" key="1">
    <source>
        <dbReference type="SAM" id="Coils"/>
    </source>
</evidence>
<dbReference type="EMBL" id="JBBNFW010000187">
    <property type="protein sequence ID" value="MEQ2414251.1"/>
    <property type="molecule type" value="Genomic_DNA"/>
</dbReference>
<gene>
    <name evidence="2" type="ORF">AAAX94_14650</name>
</gene>
<keyword evidence="1" id="KW-0175">Coiled coil</keyword>
<reference evidence="2 3" key="1">
    <citation type="submission" date="2024-04" db="EMBL/GenBank/DDBJ databases">
        <title>Human intestinal bacterial collection.</title>
        <authorList>
            <person name="Pauvert C."/>
            <person name="Hitch T.C.A."/>
            <person name="Clavel T."/>
        </authorList>
    </citation>
    <scope>NUCLEOTIDE SEQUENCE [LARGE SCALE GENOMIC DNA]</scope>
    <source>
        <strain evidence="2 3">CLA-AA-H161</strain>
    </source>
</reference>
<dbReference type="Proteomes" id="UP001470752">
    <property type="component" value="Unassembled WGS sequence"/>
</dbReference>
<organism evidence="2 3">
    <name type="scientific">Blautia acetigignens</name>
    <dbReference type="NCBI Taxonomy" id="2981783"/>
    <lineage>
        <taxon>Bacteria</taxon>
        <taxon>Bacillati</taxon>
        <taxon>Bacillota</taxon>
        <taxon>Clostridia</taxon>
        <taxon>Lachnospirales</taxon>
        <taxon>Lachnospiraceae</taxon>
        <taxon>Blautia</taxon>
    </lineage>
</organism>
<name>A0ABV1CRJ7_9FIRM</name>
<proteinExistence type="predicted"/>
<dbReference type="RefSeq" id="WP_349084373.1">
    <property type="nucleotide sequence ID" value="NZ_JBBNFW010000187.1"/>
</dbReference>